<evidence type="ECO:0000256" key="2">
    <source>
        <dbReference type="ARBA" id="ARBA00022723"/>
    </source>
</evidence>
<dbReference type="PROSITE" id="PS51141">
    <property type="entry name" value="ZF_SBP"/>
    <property type="match status" value="1"/>
</dbReference>
<keyword evidence="5" id="KW-0804">Transcription</keyword>
<keyword evidence="4" id="KW-0862">Zinc</keyword>
<organism evidence="10 11">
    <name type="scientific">Ceratopteris richardii</name>
    <name type="common">Triangle waterfern</name>
    <dbReference type="NCBI Taxonomy" id="49495"/>
    <lineage>
        <taxon>Eukaryota</taxon>
        <taxon>Viridiplantae</taxon>
        <taxon>Streptophyta</taxon>
        <taxon>Embryophyta</taxon>
        <taxon>Tracheophyta</taxon>
        <taxon>Polypodiopsida</taxon>
        <taxon>Polypodiidae</taxon>
        <taxon>Polypodiales</taxon>
        <taxon>Pteridineae</taxon>
        <taxon>Pteridaceae</taxon>
        <taxon>Parkerioideae</taxon>
        <taxon>Ceratopteris</taxon>
    </lineage>
</organism>
<evidence type="ECO:0000259" key="9">
    <source>
        <dbReference type="PROSITE" id="PS51141"/>
    </source>
</evidence>
<dbReference type="GO" id="GO:0003677">
    <property type="term" value="F:DNA binding"/>
    <property type="evidence" value="ECO:0007669"/>
    <property type="project" value="InterPro"/>
</dbReference>
<dbReference type="EMBL" id="CM035412">
    <property type="protein sequence ID" value="KAH7434068.1"/>
    <property type="molecule type" value="Genomic_DNA"/>
</dbReference>
<dbReference type="PANTHER" id="PTHR31251:SF106">
    <property type="entry name" value="SQUAMOSA PROMOTER-BINDING-LIKE PROTEIN 4"/>
    <property type="match status" value="1"/>
</dbReference>
<feature type="region of interest" description="Disordered" evidence="8">
    <location>
        <begin position="36"/>
        <end position="57"/>
    </location>
</feature>
<accession>A0A8T2UHE0</accession>
<feature type="region of interest" description="Disordered" evidence="8">
    <location>
        <begin position="74"/>
        <end position="100"/>
    </location>
</feature>
<evidence type="ECO:0000256" key="8">
    <source>
        <dbReference type="SAM" id="MobiDB-lite"/>
    </source>
</evidence>
<protein>
    <recommendedName>
        <fullName evidence="9">SBP-type domain-containing protein</fullName>
    </recommendedName>
</protein>
<dbReference type="InterPro" id="IPR004333">
    <property type="entry name" value="SBP_dom"/>
</dbReference>
<dbReference type="Proteomes" id="UP000825935">
    <property type="component" value="Chromosome 7"/>
</dbReference>
<dbReference type="SUPFAM" id="SSF103612">
    <property type="entry name" value="SBT domain"/>
    <property type="match status" value="1"/>
</dbReference>
<dbReference type="FunFam" id="4.10.1100.10:FF:000001">
    <property type="entry name" value="Squamosa promoter-binding-like protein 14"/>
    <property type="match status" value="1"/>
</dbReference>
<gene>
    <name evidence="10" type="ORF">KP509_07G099600</name>
</gene>
<dbReference type="OrthoDB" id="514967at2759"/>
<feature type="domain" description="SBP-type" evidence="9">
    <location>
        <begin position="140"/>
        <end position="217"/>
    </location>
</feature>
<evidence type="ECO:0000313" key="11">
    <source>
        <dbReference type="Proteomes" id="UP000825935"/>
    </source>
</evidence>
<evidence type="ECO:0000256" key="1">
    <source>
        <dbReference type="ARBA" id="ARBA00004123"/>
    </source>
</evidence>
<sequence length="553" mass="59434">MASNPSKSNSYACLNRAGFKDEDRIEKGVQGFAFGTSEANDLEDGQNEGMPLSVAMPAGTPWAPAGASSADGIISIAGNDGKRDTRGPPSGGPLPGSSESMLSLELGERTYFRVPGGSEGLVTQGSGSSLPRKHRIAGHTPGCQVDGCKSDLSTAKDYHRRHKVCVAHSKAPRVIVRGEDRRFCQQCSRFHGLDAFDEGKRSCRNRLEGHNRRRRKPQPDPLSLSARFLPTFQDQSRFPPHLRISGMPSLMDDRNPTHQSRGTWQHQGMLTFDEQAAYNCSIPGGGIERQLFTGFHHHPNDRSTVFPPQSPKGMTHGCTDIGSASKASQYFQVSASPLGPSLSLTSSSGAGVLSGLEPLPVCQGFPRVSDSGRALSLQSTLQFLSSTEGIIASSLDMTTHSNIITNQSLRGCQIPTAQPLTHVGGHQPIFFEWTHDKLLPSSSSLYGITPTKSGCQAGSRAMSKDHLEGAFSHSPNSMAGFDCVPIYPAFQGDVRLGGMPQDAKPTIESMQAASSSSRNLNNQPLLSTSSFDAGMNRFQELHPLPPIYSSQEM</sequence>
<dbReference type="Gene3D" id="4.10.1100.10">
    <property type="entry name" value="Transcription factor, SBP-box domain"/>
    <property type="match status" value="1"/>
</dbReference>
<dbReference type="GO" id="GO:0005634">
    <property type="term" value="C:nucleus"/>
    <property type="evidence" value="ECO:0007669"/>
    <property type="project" value="UniProtKB-SubCell"/>
</dbReference>
<evidence type="ECO:0000256" key="4">
    <source>
        <dbReference type="ARBA" id="ARBA00022833"/>
    </source>
</evidence>
<dbReference type="InterPro" id="IPR036893">
    <property type="entry name" value="SBP_sf"/>
</dbReference>
<reference evidence="10" key="1">
    <citation type="submission" date="2021-08" db="EMBL/GenBank/DDBJ databases">
        <title>WGS assembly of Ceratopteris richardii.</title>
        <authorList>
            <person name="Marchant D.B."/>
            <person name="Chen G."/>
            <person name="Jenkins J."/>
            <person name="Shu S."/>
            <person name="Leebens-Mack J."/>
            <person name="Grimwood J."/>
            <person name="Schmutz J."/>
            <person name="Soltis P."/>
            <person name="Soltis D."/>
            <person name="Chen Z.-H."/>
        </authorList>
    </citation>
    <scope>NUCLEOTIDE SEQUENCE</scope>
    <source>
        <strain evidence="10">Whitten #5841</strain>
        <tissue evidence="10">Leaf</tissue>
    </source>
</reference>
<keyword evidence="6" id="KW-0539">Nucleus</keyword>
<dbReference type="PANTHER" id="PTHR31251">
    <property type="entry name" value="SQUAMOSA PROMOTER-BINDING-LIKE PROTEIN 4"/>
    <property type="match status" value="1"/>
</dbReference>
<dbReference type="GO" id="GO:0008270">
    <property type="term" value="F:zinc ion binding"/>
    <property type="evidence" value="ECO:0007669"/>
    <property type="project" value="UniProtKB-KW"/>
</dbReference>
<evidence type="ECO:0000256" key="3">
    <source>
        <dbReference type="ARBA" id="ARBA00022771"/>
    </source>
</evidence>
<evidence type="ECO:0000256" key="7">
    <source>
        <dbReference type="PROSITE-ProRule" id="PRU00470"/>
    </source>
</evidence>
<keyword evidence="11" id="KW-1185">Reference proteome</keyword>
<dbReference type="InterPro" id="IPR044817">
    <property type="entry name" value="SBP-like"/>
</dbReference>
<evidence type="ECO:0000256" key="5">
    <source>
        <dbReference type="ARBA" id="ARBA00023163"/>
    </source>
</evidence>
<keyword evidence="2" id="KW-0479">Metal-binding</keyword>
<proteinExistence type="predicted"/>
<comment type="subcellular location">
    <subcellularLocation>
        <location evidence="1">Nucleus</location>
    </subcellularLocation>
</comment>
<evidence type="ECO:0000313" key="10">
    <source>
        <dbReference type="EMBL" id="KAH7434068.1"/>
    </source>
</evidence>
<comment type="caution">
    <text evidence="10">The sequence shown here is derived from an EMBL/GenBank/DDBJ whole genome shotgun (WGS) entry which is preliminary data.</text>
</comment>
<keyword evidence="3 7" id="KW-0863">Zinc-finger</keyword>
<dbReference type="AlphaFoldDB" id="A0A8T2UHE0"/>
<evidence type="ECO:0000256" key="6">
    <source>
        <dbReference type="ARBA" id="ARBA00023242"/>
    </source>
</evidence>
<name>A0A8T2UHE0_CERRI</name>
<dbReference type="Pfam" id="PF03110">
    <property type="entry name" value="SBP"/>
    <property type="match status" value="1"/>
</dbReference>